<comment type="caution">
    <text evidence="5">The sequence shown here is derived from an EMBL/GenBank/DDBJ whole genome shotgun (WGS) entry which is preliminary data.</text>
</comment>
<evidence type="ECO:0000256" key="1">
    <source>
        <dbReference type="ARBA" id="ARBA00011051"/>
    </source>
</evidence>
<evidence type="ECO:0000256" key="3">
    <source>
        <dbReference type="ARBA" id="ARBA00023251"/>
    </source>
</evidence>
<name>A0A327M3A9_9PROT</name>
<evidence type="ECO:0000313" key="6">
    <source>
        <dbReference type="Proteomes" id="UP000249065"/>
    </source>
</evidence>
<dbReference type="AlphaFoldDB" id="A0A327M3A9"/>
<dbReference type="Proteomes" id="UP000249065">
    <property type="component" value="Unassembled WGS sequence"/>
</dbReference>
<dbReference type="InterPro" id="IPR000335">
    <property type="entry name" value="Bleomycin-R"/>
</dbReference>
<dbReference type="RefSeq" id="WP_111471104.1">
    <property type="nucleotide sequence ID" value="NZ_QLIX01000014.1"/>
</dbReference>
<proteinExistence type="inferred from homology"/>
<organism evidence="5 6">
    <name type="scientific">Roseicella frigidaeris</name>
    <dbReference type="NCBI Taxonomy" id="2230885"/>
    <lineage>
        <taxon>Bacteria</taxon>
        <taxon>Pseudomonadati</taxon>
        <taxon>Pseudomonadota</taxon>
        <taxon>Alphaproteobacteria</taxon>
        <taxon>Acetobacterales</taxon>
        <taxon>Roseomonadaceae</taxon>
        <taxon>Roseicella</taxon>
    </lineage>
</organism>
<dbReference type="PROSITE" id="PS51819">
    <property type="entry name" value="VOC"/>
    <property type="match status" value="1"/>
</dbReference>
<dbReference type="InterPro" id="IPR037523">
    <property type="entry name" value="VOC_core"/>
</dbReference>
<sequence>MTVTFSPPVPVLRIFDEAKAREFYVGFLGMSWDWEHRFAPDLPLYAQVSRGALVLHLSEHHGDACPGAALRIHVSGEGGLEALHAALAAARYRHARPGIESKPWGEHAFSVTDPFGNRLTFHAPSPPAAEDGA</sequence>
<evidence type="ECO:0000313" key="5">
    <source>
        <dbReference type="EMBL" id="RAI57761.1"/>
    </source>
</evidence>
<dbReference type="Gene3D" id="3.10.180.10">
    <property type="entry name" value="2,3-Dihydroxybiphenyl 1,2-Dioxygenase, domain 1"/>
    <property type="match status" value="1"/>
</dbReference>
<evidence type="ECO:0000259" key="4">
    <source>
        <dbReference type="PROSITE" id="PS51819"/>
    </source>
</evidence>
<dbReference type="OrthoDB" id="9803104at2"/>
<comment type="similarity">
    <text evidence="1">Belongs to the bleomycin resistance protein family.</text>
</comment>
<dbReference type="EMBL" id="QLIX01000014">
    <property type="protein sequence ID" value="RAI57761.1"/>
    <property type="molecule type" value="Genomic_DNA"/>
</dbReference>
<feature type="domain" description="VOC" evidence="4">
    <location>
        <begin position="4"/>
        <end position="124"/>
    </location>
</feature>
<dbReference type="InterPro" id="IPR029068">
    <property type="entry name" value="Glyas_Bleomycin-R_OHBP_Dase"/>
</dbReference>
<dbReference type="GO" id="GO:0046677">
    <property type="term" value="P:response to antibiotic"/>
    <property type="evidence" value="ECO:0007669"/>
    <property type="project" value="UniProtKB-KW"/>
</dbReference>
<keyword evidence="3" id="KW-0046">Antibiotic resistance</keyword>
<protein>
    <recommendedName>
        <fullName evidence="2">Bleomycin resistance protein</fullName>
    </recommendedName>
</protein>
<dbReference type="CDD" id="cd08349">
    <property type="entry name" value="BLMA_like"/>
    <property type="match status" value="1"/>
</dbReference>
<keyword evidence="6" id="KW-1185">Reference proteome</keyword>
<accession>A0A327M3A9</accession>
<reference evidence="6" key="1">
    <citation type="submission" date="2018-06" db="EMBL/GenBank/DDBJ databases">
        <authorList>
            <person name="Khan S.A."/>
        </authorList>
    </citation>
    <scope>NUCLEOTIDE SEQUENCE [LARGE SCALE GENOMIC DNA]</scope>
    <source>
        <strain evidence="6">DB-1506</strain>
    </source>
</reference>
<dbReference type="SUPFAM" id="SSF54593">
    <property type="entry name" value="Glyoxalase/Bleomycin resistance protein/Dihydroxybiphenyl dioxygenase"/>
    <property type="match status" value="1"/>
</dbReference>
<gene>
    <name evidence="5" type="ORF">DOO78_17240</name>
</gene>
<dbReference type="Pfam" id="PF19581">
    <property type="entry name" value="Glyoxalase_7"/>
    <property type="match status" value="1"/>
</dbReference>
<evidence type="ECO:0000256" key="2">
    <source>
        <dbReference type="ARBA" id="ARBA00021572"/>
    </source>
</evidence>